<sequence length="86" mass="9742">MGGEYGIGMKFIRNSIQGTNNRMKLDYRKPVEEYMGSVVAFGSGFRFRFRSVIDSYSIASEAFSEKQQQILSSSSSLLPIRVNFDL</sequence>
<dbReference type="OMA" id="YGIGMKF"/>
<dbReference type="EMBL" id="CM001742">
    <property type="protein sequence ID" value="KJB17295.1"/>
    <property type="molecule type" value="Genomic_DNA"/>
</dbReference>
<keyword evidence="2" id="KW-1185">Reference proteome</keyword>
<reference evidence="1 2" key="1">
    <citation type="journal article" date="2012" name="Nature">
        <title>Repeated polyploidization of Gossypium genomes and the evolution of spinnable cotton fibres.</title>
        <authorList>
            <person name="Paterson A.H."/>
            <person name="Wendel J.F."/>
            <person name="Gundlach H."/>
            <person name="Guo H."/>
            <person name="Jenkins J."/>
            <person name="Jin D."/>
            <person name="Llewellyn D."/>
            <person name="Showmaker K.C."/>
            <person name="Shu S."/>
            <person name="Udall J."/>
            <person name="Yoo M.J."/>
            <person name="Byers R."/>
            <person name="Chen W."/>
            <person name="Doron-Faigenboim A."/>
            <person name="Duke M.V."/>
            <person name="Gong L."/>
            <person name="Grimwood J."/>
            <person name="Grover C."/>
            <person name="Grupp K."/>
            <person name="Hu G."/>
            <person name="Lee T.H."/>
            <person name="Li J."/>
            <person name="Lin L."/>
            <person name="Liu T."/>
            <person name="Marler B.S."/>
            <person name="Page J.T."/>
            <person name="Roberts A.W."/>
            <person name="Romanel E."/>
            <person name="Sanders W.S."/>
            <person name="Szadkowski E."/>
            <person name="Tan X."/>
            <person name="Tang H."/>
            <person name="Xu C."/>
            <person name="Wang J."/>
            <person name="Wang Z."/>
            <person name="Zhang D."/>
            <person name="Zhang L."/>
            <person name="Ashrafi H."/>
            <person name="Bedon F."/>
            <person name="Bowers J.E."/>
            <person name="Brubaker C.L."/>
            <person name="Chee P.W."/>
            <person name="Das S."/>
            <person name="Gingle A.R."/>
            <person name="Haigler C.H."/>
            <person name="Harker D."/>
            <person name="Hoffmann L.V."/>
            <person name="Hovav R."/>
            <person name="Jones D.C."/>
            <person name="Lemke C."/>
            <person name="Mansoor S."/>
            <person name="ur Rahman M."/>
            <person name="Rainville L.N."/>
            <person name="Rambani A."/>
            <person name="Reddy U.K."/>
            <person name="Rong J.K."/>
            <person name="Saranga Y."/>
            <person name="Scheffler B.E."/>
            <person name="Scheffler J.A."/>
            <person name="Stelly D.M."/>
            <person name="Triplett B.A."/>
            <person name="Van Deynze A."/>
            <person name="Vaslin M.F."/>
            <person name="Waghmare V.N."/>
            <person name="Walford S.A."/>
            <person name="Wright R.J."/>
            <person name="Zaki E.A."/>
            <person name="Zhang T."/>
            <person name="Dennis E.S."/>
            <person name="Mayer K.F."/>
            <person name="Peterson D.G."/>
            <person name="Rokhsar D.S."/>
            <person name="Wang X."/>
            <person name="Schmutz J."/>
        </authorList>
    </citation>
    <scope>NUCLEOTIDE SEQUENCE [LARGE SCALE GENOMIC DNA]</scope>
</reference>
<dbReference type="Proteomes" id="UP000032304">
    <property type="component" value="Chromosome 3"/>
</dbReference>
<accession>A0A0D2RDN6</accession>
<protein>
    <submittedName>
        <fullName evidence="1">Uncharacterized protein</fullName>
    </submittedName>
</protein>
<organism evidence="1 2">
    <name type="scientific">Gossypium raimondii</name>
    <name type="common">Peruvian cotton</name>
    <name type="synonym">Gossypium klotzschianum subsp. raimondii</name>
    <dbReference type="NCBI Taxonomy" id="29730"/>
    <lineage>
        <taxon>Eukaryota</taxon>
        <taxon>Viridiplantae</taxon>
        <taxon>Streptophyta</taxon>
        <taxon>Embryophyta</taxon>
        <taxon>Tracheophyta</taxon>
        <taxon>Spermatophyta</taxon>
        <taxon>Magnoliopsida</taxon>
        <taxon>eudicotyledons</taxon>
        <taxon>Gunneridae</taxon>
        <taxon>Pentapetalae</taxon>
        <taxon>rosids</taxon>
        <taxon>malvids</taxon>
        <taxon>Malvales</taxon>
        <taxon>Malvaceae</taxon>
        <taxon>Malvoideae</taxon>
        <taxon>Gossypium</taxon>
    </lineage>
</organism>
<proteinExistence type="predicted"/>
<evidence type="ECO:0000313" key="1">
    <source>
        <dbReference type="EMBL" id="KJB17295.1"/>
    </source>
</evidence>
<dbReference type="AlphaFoldDB" id="A0A0D2RDN6"/>
<name>A0A0D2RDN6_GOSRA</name>
<dbReference type="Gramene" id="KJB17295">
    <property type="protein sequence ID" value="KJB17295"/>
    <property type="gene ID" value="B456_003G075700"/>
</dbReference>
<gene>
    <name evidence="1" type="ORF">B456_003G075700</name>
</gene>
<evidence type="ECO:0000313" key="2">
    <source>
        <dbReference type="Proteomes" id="UP000032304"/>
    </source>
</evidence>